<dbReference type="PANTHER" id="PTHR47151">
    <property type="entry name" value="LEU/ILE/VAL-BINDING ABC TRANSPORTER SUBUNIT"/>
    <property type="match status" value="1"/>
</dbReference>
<dbReference type="AlphaFoldDB" id="A0A212LCC1"/>
<evidence type="ECO:0000313" key="7">
    <source>
        <dbReference type="EMBL" id="SCM74999.1"/>
    </source>
</evidence>
<dbReference type="Gene3D" id="3.40.50.2300">
    <property type="match status" value="2"/>
</dbReference>
<dbReference type="EMBL" id="FMJC01000002">
    <property type="protein sequence ID" value="SCM74999.1"/>
    <property type="molecule type" value="Genomic_DNA"/>
</dbReference>
<evidence type="ECO:0000256" key="2">
    <source>
        <dbReference type="ARBA" id="ARBA00022448"/>
    </source>
</evidence>
<dbReference type="GO" id="GO:0006865">
    <property type="term" value="P:amino acid transport"/>
    <property type="evidence" value="ECO:0007669"/>
    <property type="project" value="UniProtKB-KW"/>
</dbReference>
<dbReference type="SUPFAM" id="SSF53822">
    <property type="entry name" value="Periplasmic binding protein-like I"/>
    <property type="match status" value="1"/>
</dbReference>
<keyword evidence="2" id="KW-0813">Transport</keyword>
<dbReference type="InterPro" id="IPR000709">
    <property type="entry name" value="Leu_Ile_Val-bd"/>
</dbReference>
<organism evidence="7">
    <name type="scientific">uncultured Desulfovibrio sp</name>
    <dbReference type="NCBI Taxonomy" id="167968"/>
    <lineage>
        <taxon>Bacteria</taxon>
        <taxon>Pseudomonadati</taxon>
        <taxon>Thermodesulfobacteriota</taxon>
        <taxon>Desulfovibrionia</taxon>
        <taxon>Desulfovibrionales</taxon>
        <taxon>Desulfovibrionaceae</taxon>
        <taxon>Desulfovibrio</taxon>
        <taxon>environmental samples</taxon>
    </lineage>
</organism>
<comment type="similarity">
    <text evidence="1">Belongs to the leucine-binding protein family.</text>
</comment>
<feature type="domain" description="Leucine-binding protein" evidence="6">
    <location>
        <begin position="30"/>
        <end position="362"/>
    </location>
</feature>
<dbReference type="InterPro" id="IPR028082">
    <property type="entry name" value="Peripla_BP_I"/>
</dbReference>
<evidence type="ECO:0000256" key="3">
    <source>
        <dbReference type="ARBA" id="ARBA00022729"/>
    </source>
</evidence>
<evidence type="ECO:0000256" key="4">
    <source>
        <dbReference type="ARBA" id="ARBA00022970"/>
    </source>
</evidence>
<evidence type="ECO:0000259" key="6">
    <source>
        <dbReference type="Pfam" id="PF13458"/>
    </source>
</evidence>
<accession>A0A212LCC1</accession>
<reference evidence="7" key="1">
    <citation type="submission" date="2016-08" db="EMBL/GenBank/DDBJ databases">
        <authorList>
            <person name="Seilhamer J.J."/>
        </authorList>
    </citation>
    <scope>NUCLEOTIDE SEQUENCE</scope>
    <source>
        <strain evidence="7">86-1</strain>
    </source>
</reference>
<gene>
    <name evidence="7" type="primary">livK</name>
    <name evidence="7" type="ORF">KL86DES1_22284</name>
</gene>
<dbReference type="PANTHER" id="PTHR47151:SF2">
    <property type="entry name" value="AMINO ACID BINDING PROTEIN"/>
    <property type="match status" value="1"/>
</dbReference>
<dbReference type="RefSeq" id="WP_179981428.1">
    <property type="nucleotide sequence ID" value="NZ_LT608333.1"/>
</dbReference>
<proteinExistence type="inferred from homology"/>
<protein>
    <submittedName>
        <fullName evidence="7">ABC-type branched-chain amino acid transport systems, periplasmic component</fullName>
    </submittedName>
</protein>
<dbReference type="CDD" id="cd06342">
    <property type="entry name" value="PBP1_ABC_LIVBP-like"/>
    <property type="match status" value="1"/>
</dbReference>
<feature type="signal peptide" evidence="5">
    <location>
        <begin position="1"/>
        <end position="27"/>
    </location>
</feature>
<keyword evidence="3 5" id="KW-0732">Signal</keyword>
<name>A0A212LCC1_9BACT</name>
<feature type="chain" id="PRO_5012668232" evidence="5">
    <location>
        <begin position="28"/>
        <end position="392"/>
    </location>
</feature>
<dbReference type="PRINTS" id="PR00337">
    <property type="entry name" value="LEUILEVALBP"/>
</dbReference>
<evidence type="ECO:0000256" key="1">
    <source>
        <dbReference type="ARBA" id="ARBA00010062"/>
    </source>
</evidence>
<sequence>MSRISINWRKALSCCAAILCLATSVEARETVKVGFVGPLTGGVSAIGVGGRNSAELAVKQRNEDPDRKYDYLFVSYDDECKPNIGIQVATKLASDRKVAAAVTHYCSAVALGTVDIYHRFHMPAVVWGAVHPGITYGNDYKEIFRTPGTMINQNQVAAKFMTDQGYKTFAIIHDITDYGKSHKDYFTQFITEQGGKVLETFGVTPDQQDFTAELTKIKSLHPDVIYFGGLVPVGVRVRSQMEKLGLDAQFEGVSGIKSDAFVTGVGSEVAEGSLSFIEGTPLEKLPGGEAFLQSYKDHGYAESPEAYGPFAYASMKLVLDTIENTGPNREKITEALSAVKGVDTLVGKVTFDDHGQNIEPAVSTFVVQDGQWVFWSDSDYASGKRQLRHPNK</sequence>
<dbReference type="Pfam" id="PF13458">
    <property type="entry name" value="Peripla_BP_6"/>
    <property type="match status" value="1"/>
</dbReference>
<evidence type="ECO:0000256" key="5">
    <source>
        <dbReference type="SAM" id="SignalP"/>
    </source>
</evidence>
<keyword evidence="4" id="KW-0029">Amino-acid transport</keyword>
<dbReference type="InterPro" id="IPR028081">
    <property type="entry name" value="Leu-bd"/>
</dbReference>